<keyword evidence="4" id="KW-0808">Transferase</keyword>
<evidence type="ECO:0000256" key="1">
    <source>
        <dbReference type="ARBA" id="ARBA00034120"/>
    </source>
</evidence>
<dbReference type="InterPro" id="IPR025960">
    <property type="entry name" value="RVT_N"/>
</dbReference>
<dbReference type="Pfam" id="PF08388">
    <property type="entry name" value="GIIM"/>
    <property type="match status" value="1"/>
</dbReference>
<dbReference type="InterPro" id="IPR013597">
    <property type="entry name" value="Mat_intron_G2"/>
</dbReference>
<organism evidence="4 5">
    <name type="scientific">Marinilabilia rubra</name>
    <dbReference type="NCBI Taxonomy" id="2162893"/>
    <lineage>
        <taxon>Bacteria</taxon>
        <taxon>Pseudomonadati</taxon>
        <taxon>Bacteroidota</taxon>
        <taxon>Bacteroidia</taxon>
        <taxon>Marinilabiliales</taxon>
        <taxon>Marinilabiliaceae</taxon>
        <taxon>Marinilabilia</taxon>
    </lineage>
</organism>
<protein>
    <submittedName>
        <fullName evidence="4">Group II intron reverse transcriptase/maturase</fullName>
    </submittedName>
</protein>
<dbReference type="NCBIfam" id="TIGR04416">
    <property type="entry name" value="group_II_RT_mat"/>
    <property type="match status" value="1"/>
</dbReference>
<evidence type="ECO:0000256" key="2">
    <source>
        <dbReference type="SAM" id="MobiDB-lite"/>
    </source>
</evidence>
<gene>
    <name evidence="4" type="primary">ltrA</name>
    <name evidence="4" type="ORF">DDZ16_20535</name>
</gene>
<name>A0A2U2B354_9BACT</name>
<feature type="region of interest" description="Disordered" evidence="2">
    <location>
        <begin position="1"/>
        <end position="23"/>
    </location>
</feature>
<dbReference type="OrthoDB" id="9780724at2"/>
<keyword evidence="4" id="KW-0548">Nucleotidyltransferase</keyword>
<dbReference type="Proteomes" id="UP000244956">
    <property type="component" value="Unassembled WGS sequence"/>
</dbReference>
<accession>A0A2U2B354</accession>
<dbReference type="PROSITE" id="PS50878">
    <property type="entry name" value="RT_POL"/>
    <property type="match status" value="1"/>
</dbReference>
<dbReference type="Pfam" id="PF13655">
    <property type="entry name" value="RVT_N"/>
    <property type="match status" value="1"/>
</dbReference>
<dbReference type="InterPro" id="IPR000477">
    <property type="entry name" value="RT_dom"/>
</dbReference>
<reference evidence="4 5" key="1">
    <citation type="submission" date="2018-05" db="EMBL/GenBank/DDBJ databases">
        <title>Marinilabilia rubrum sp. nov., isolated from saltern sediment.</title>
        <authorList>
            <person name="Zhang R."/>
        </authorList>
    </citation>
    <scope>NUCLEOTIDE SEQUENCE [LARGE SCALE GENOMIC DNA]</scope>
    <source>
        <strain evidence="4 5">WTE16</strain>
    </source>
</reference>
<dbReference type="EMBL" id="QEWP01000046">
    <property type="protein sequence ID" value="PWD97484.1"/>
    <property type="molecule type" value="Genomic_DNA"/>
</dbReference>
<dbReference type="PANTHER" id="PTHR34047">
    <property type="entry name" value="NUCLEAR INTRON MATURASE 1, MITOCHONDRIAL-RELATED"/>
    <property type="match status" value="1"/>
</dbReference>
<dbReference type="InterPro" id="IPR030931">
    <property type="entry name" value="Group_II_RT_mat"/>
</dbReference>
<comment type="similarity">
    <text evidence="1">Belongs to the bacterial reverse transcriptase family.</text>
</comment>
<dbReference type="CDD" id="cd01651">
    <property type="entry name" value="RT_G2_intron"/>
    <property type="match status" value="1"/>
</dbReference>
<evidence type="ECO:0000259" key="3">
    <source>
        <dbReference type="PROSITE" id="PS50878"/>
    </source>
</evidence>
<sequence>MARSFSEPVNERKQMNEDANSSCALPHHTDNWATIQWRKVIQSVNRLQRRIAKAVKEKRWGKAKALIHLLSKSFFAKLLAVLRVTKNKGGKTPGVDNLVWQAPDQKLQAANSLVVRGYRPKPLRRVYILKKDGKKRPLSIPTMHDRAMQALFKIALDPLAETLADRNSYGFRNRRSCNDAIAQCFLALCRKNSAQWIFEADIKACFDNIRHDWILKYIPSNKTILRKWLKAGYIEKKRLFPTEKGTPQGGIISPLIMNMVLDGLEKLIDRQYPRRKGHKVNFIRYADDFVITAANKEVITGEIIPLVENFMLERGLQLSPEKSKITHINNGFDFLSQNVRKFNGKLVIRPSKQSVQSFKDKISKMIRQYRGIPAHALIRILNPVIRGWSNYHKGICAKRTFAKVGSFIWEQLKRWTKYQHANKNRWWIFHRYFRDLHFSDKCITKNGTAVHRLYRIGYVPIRYHAKIKGDANPCLQEYDKYFSDRAKRRQALAKECRQITTFIVNDNKSSNNSRVFPHRAGFKSA</sequence>
<dbReference type="SUPFAM" id="SSF56672">
    <property type="entry name" value="DNA/RNA polymerases"/>
    <property type="match status" value="1"/>
</dbReference>
<evidence type="ECO:0000313" key="5">
    <source>
        <dbReference type="Proteomes" id="UP000244956"/>
    </source>
</evidence>
<keyword evidence="4" id="KW-0695">RNA-directed DNA polymerase</keyword>
<feature type="domain" description="Reverse transcriptase" evidence="3">
    <location>
        <begin position="109"/>
        <end position="339"/>
    </location>
</feature>
<dbReference type="AlphaFoldDB" id="A0A2U2B354"/>
<comment type="caution">
    <text evidence="4">The sequence shown here is derived from an EMBL/GenBank/DDBJ whole genome shotgun (WGS) entry which is preliminary data.</text>
</comment>
<dbReference type="Pfam" id="PF00078">
    <property type="entry name" value="RVT_1"/>
    <property type="match status" value="1"/>
</dbReference>
<dbReference type="InterPro" id="IPR043502">
    <property type="entry name" value="DNA/RNA_pol_sf"/>
</dbReference>
<proteinExistence type="inferred from homology"/>
<keyword evidence="5" id="KW-1185">Reference proteome</keyword>
<dbReference type="InterPro" id="IPR051083">
    <property type="entry name" value="GrpII_Intron_Splice-Mob/Def"/>
</dbReference>
<dbReference type="RefSeq" id="WP_109266354.1">
    <property type="nucleotide sequence ID" value="NZ_QEWP01000046.1"/>
</dbReference>
<dbReference type="GO" id="GO:0003964">
    <property type="term" value="F:RNA-directed DNA polymerase activity"/>
    <property type="evidence" value="ECO:0007669"/>
    <property type="project" value="UniProtKB-KW"/>
</dbReference>
<dbReference type="PANTHER" id="PTHR34047:SF8">
    <property type="entry name" value="PROTEIN YKFC"/>
    <property type="match status" value="1"/>
</dbReference>
<evidence type="ECO:0000313" key="4">
    <source>
        <dbReference type="EMBL" id="PWD97484.1"/>
    </source>
</evidence>